<dbReference type="PANTHER" id="PTHR30413">
    <property type="entry name" value="INNER MEMBRANE TRANSPORT PERMEASE"/>
    <property type="match status" value="1"/>
</dbReference>
<name>A0A1S8SAV0_CLOBE</name>
<accession>A0A1S8SAV0</accession>
<feature type="transmembrane region" description="Helical" evidence="8">
    <location>
        <begin position="143"/>
        <end position="165"/>
    </location>
</feature>
<evidence type="ECO:0000259" key="9">
    <source>
        <dbReference type="PROSITE" id="PS51012"/>
    </source>
</evidence>
<keyword evidence="6 8" id="KW-1133">Transmembrane helix</keyword>
<keyword evidence="5 8" id="KW-0812">Transmembrane</keyword>
<gene>
    <name evidence="10" type="primary">tagG</name>
    <name evidence="10" type="ORF">CLBCK_16340</name>
</gene>
<keyword evidence="7 8" id="KW-0472">Membrane</keyword>
<evidence type="ECO:0000256" key="5">
    <source>
        <dbReference type="ARBA" id="ARBA00022692"/>
    </source>
</evidence>
<dbReference type="PROSITE" id="PS51012">
    <property type="entry name" value="ABC_TM2"/>
    <property type="match status" value="1"/>
</dbReference>
<dbReference type="Pfam" id="PF01061">
    <property type="entry name" value="ABC2_membrane"/>
    <property type="match status" value="1"/>
</dbReference>
<comment type="subcellular location">
    <subcellularLocation>
        <location evidence="1 8">Cell membrane</location>
        <topology evidence="1 8">Multi-pass membrane protein</topology>
    </subcellularLocation>
</comment>
<dbReference type="EMBL" id="LZZI01000021">
    <property type="protein sequence ID" value="OOM62591.1"/>
    <property type="molecule type" value="Genomic_DNA"/>
</dbReference>
<evidence type="ECO:0000313" key="10">
    <source>
        <dbReference type="EMBL" id="OOM62591.1"/>
    </source>
</evidence>
<feature type="transmembrane region" description="Helical" evidence="8">
    <location>
        <begin position="177"/>
        <end position="195"/>
    </location>
</feature>
<feature type="transmembrane region" description="Helical" evidence="8">
    <location>
        <begin position="238"/>
        <end position="255"/>
    </location>
</feature>
<feature type="transmembrane region" description="Helical" evidence="8">
    <location>
        <begin position="30"/>
        <end position="55"/>
    </location>
</feature>
<evidence type="ECO:0000256" key="2">
    <source>
        <dbReference type="ARBA" id="ARBA00007783"/>
    </source>
</evidence>
<evidence type="ECO:0000256" key="1">
    <source>
        <dbReference type="ARBA" id="ARBA00004651"/>
    </source>
</evidence>
<reference evidence="10 11" key="1">
    <citation type="submission" date="2016-05" db="EMBL/GenBank/DDBJ databases">
        <title>Microbial solvent formation.</title>
        <authorList>
            <person name="Poehlein A."/>
            <person name="Montoya Solano J.D."/>
            <person name="Flitsch S."/>
            <person name="Krabben P."/>
            <person name="Duerre P."/>
            <person name="Daniel R."/>
        </authorList>
    </citation>
    <scope>NUCLEOTIDE SEQUENCE [LARGE SCALE GENOMIC DNA]</scope>
    <source>
        <strain evidence="10 11">DSM 53</strain>
    </source>
</reference>
<evidence type="ECO:0000256" key="4">
    <source>
        <dbReference type="ARBA" id="ARBA00022475"/>
    </source>
</evidence>
<evidence type="ECO:0000256" key="8">
    <source>
        <dbReference type="RuleBase" id="RU361157"/>
    </source>
</evidence>
<feature type="transmembrane region" description="Helical" evidence="8">
    <location>
        <begin position="67"/>
        <end position="95"/>
    </location>
</feature>
<evidence type="ECO:0000256" key="3">
    <source>
        <dbReference type="ARBA" id="ARBA00022448"/>
    </source>
</evidence>
<proteinExistence type="inferred from homology"/>
<protein>
    <recommendedName>
        <fullName evidence="8">Transport permease protein</fullName>
    </recommendedName>
</protein>
<dbReference type="GO" id="GO:0005886">
    <property type="term" value="C:plasma membrane"/>
    <property type="evidence" value="ECO:0007669"/>
    <property type="project" value="UniProtKB-SubCell"/>
</dbReference>
<evidence type="ECO:0000256" key="6">
    <source>
        <dbReference type="ARBA" id="ARBA00022989"/>
    </source>
</evidence>
<dbReference type="Proteomes" id="UP000190973">
    <property type="component" value="Unassembled WGS sequence"/>
</dbReference>
<evidence type="ECO:0000256" key="7">
    <source>
        <dbReference type="ARBA" id="ARBA00023136"/>
    </source>
</evidence>
<feature type="transmembrane region" description="Helical" evidence="8">
    <location>
        <begin position="116"/>
        <end position="137"/>
    </location>
</feature>
<dbReference type="GO" id="GO:0015920">
    <property type="term" value="P:lipopolysaccharide transport"/>
    <property type="evidence" value="ECO:0007669"/>
    <property type="project" value="TreeGrafter"/>
</dbReference>
<keyword evidence="4 8" id="KW-1003">Cell membrane</keyword>
<comment type="similarity">
    <text evidence="2 8">Belongs to the ABC-2 integral membrane protein family.</text>
</comment>
<dbReference type="PANTHER" id="PTHR30413:SF10">
    <property type="entry name" value="CAPSULE POLYSACCHARIDE EXPORT INNER-MEMBRANE PROTEIN CTRC"/>
    <property type="match status" value="1"/>
</dbReference>
<sequence length="266" mass="31411">MNTIVKLLMELWRSRKIILSFAQNDFKQRYAGSIFGVIWGFVQPIFTILIFWFVFQVGFREAPMEDIPFICWLASGLVPWFFFSEAWLSCSNVFFEYHYLVKKVVFKTSILPMVKVLSSLFVHIILVILLIVIYGVYNHYPNVMYLQLIYYSFCIIILTIGLGFITSSVAPFFKDTISILNIIVQFGMWMTPIMWDYKKLNGEFQFMFTINPMNYIVQGYRDTLINETGFWQRPKETIIFWLITLTIFIIGAALYKRLKPHFADVL</sequence>
<keyword evidence="3 8" id="KW-0813">Transport</keyword>
<feature type="domain" description="ABC transmembrane type-2" evidence="9">
    <location>
        <begin position="35"/>
        <end position="258"/>
    </location>
</feature>
<dbReference type="RefSeq" id="WP_077838309.1">
    <property type="nucleotide sequence ID" value="NZ_JABTAE010000001.1"/>
</dbReference>
<comment type="caution">
    <text evidence="10">The sequence shown here is derived from an EMBL/GenBank/DDBJ whole genome shotgun (WGS) entry which is preliminary data.</text>
</comment>
<dbReference type="GO" id="GO:0140359">
    <property type="term" value="F:ABC-type transporter activity"/>
    <property type="evidence" value="ECO:0007669"/>
    <property type="project" value="InterPro"/>
</dbReference>
<organism evidence="10 11">
    <name type="scientific">Clostridium beijerinckii</name>
    <name type="common">Clostridium MP</name>
    <dbReference type="NCBI Taxonomy" id="1520"/>
    <lineage>
        <taxon>Bacteria</taxon>
        <taxon>Bacillati</taxon>
        <taxon>Bacillota</taxon>
        <taxon>Clostridia</taxon>
        <taxon>Eubacteriales</taxon>
        <taxon>Clostridiaceae</taxon>
        <taxon>Clostridium</taxon>
    </lineage>
</organism>
<evidence type="ECO:0000313" key="11">
    <source>
        <dbReference type="Proteomes" id="UP000190973"/>
    </source>
</evidence>
<dbReference type="InterPro" id="IPR047817">
    <property type="entry name" value="ABC2_TM_bact-type"/>
</dbReference>
<dbReference type="AlphaFoldDB" id="A0A1S8SAV0"/>
<dbReference type="InterPro" id="IPR013525">
    <property type="entry name" value="ABC2_TM"/>
</dbReference>